<dbReference type="EMBL" id="BTGU01001248">
    <property type="protein sequence ID" value="GMN19431.1"/>
    <property type="molecule type" value="Genomic_DNA"/>
</dbReference>
<organism evidence="6 7">
    <name type="scientific">Ficus carica</name>
    <name type="common">Common fig</name>
    <dbReference type="NCBI Taxonomy" id="3494"/>
    <lineage>
        <taxon>Eukaryota</taxon>
        <taxon>Viridiplantae</taxon>
        <taxon>Streptophyta</taxon>
        <taxon>Embryophyta</taxon>
        <taxon>Tracheophyta</taxon>
        <taxon>Spermatophyta</taxon>
        <taxon>Magnoliopsida</taxon>
        <taxon>eudicotyledons</taxon>
        <taxon>Gunneridae</taxon>
        <taxon>Pentapetalae</taxon>
        <taxon>rosids</taxon>
        <taxon>fabids</taxon>
        <taxon>Rosales</taxon>
        <taxon>Moraceae</taxon>
        <taxon>Ficeae</taxon>
        <taxon>Ficus</taxon>
    </lineage>
</organism>
<feature type="compositionally biased region" description="Polar residues" evidence="1">
    <location>
        <begin position="107"/>
        <end position="124"/>
    </location>
</feature>
<proteinExistence type="predicted"/>
<keyword evidence="7" id="KW-1185">Reference proteome</keyword>
<evidence type="ECO:0000259" key="2">
    <source>
        <dbReference type="Pfam" id="PF04195"/>
    </source>
</evidence>
<protein>
    <recommendedName>
        <fullName evidence="2">Transposase (putative) gypsy type domain-containing protein</fullName>
    </recommendedName>
</protein>
<evidence type="ECO:0000313" key="6">
    <source>
        <dbReference type="EMBL" id="GMN19460.1"/>
    </source>
</evidence>
<dbReference type="Proteomes" id="UP001187192">
    <property type="component" value="Unassembled WGS sequence"/>
</dbReference>
<evidence type="ECO:0000313" key="5">
    <source>
        <dbReference type="EMBL" id="GMN19452.1"/>
    </source>
</evidence>
<name>A0AA87YV54_FICCA</name>
<gene>
    <name evidence="3" type="ORF">TIFTF001_039801</name>
    <name evidence="4" type="ORF">TIFTF001_039804</name>
    <name evidence="5" type="ORF">TIFTF001_039811</name>
    <name evidence="6" type="ORF">TIFTF001_039814</name>
</gene>
<evidence type="ECO:0000313" key="7">
    <source>
        <dbReference type="Proteomes" id="UP001187192"/>
    </source>
</evidence>
<dbReference type="Pfam" id="PF04195">
    <property type="entry name" value="Transposase_28"/>
    <property type="match status" value="1"/>
</dbReference>
<comment type="caution">
    <text evidence="6">The sequence shown here is derived from an EMBL/GenBank/DDBJ whole genome shotgun (WGS) entry which is preliminary data.</text>
</comment>
<reference evidence="6" key="1">
    <citation type="submission" date="2023-07" db="EMBL/GenBank/DDBJ databases">
        <title>draft genome sequence of fig (Ficus carica).</title>
        <authorList>
            <person name="Takahashi T."/>
            <person name="Nishimura K."/>
        </authorList>
    </citation>
    <scope>NUCLEOTIDE SEQUENCE</scope>
</reference>
<evidence type="ECO:0000256" key="1">
    <source>
        <dbReference type="SAM" id="MobiDB-lite"/>
    </source>
</evidence>
<sequence>MSGDPDITGSSSTILSSSLDTAEGAAEQGARTPDHLLGISDVPSPDRPPTPTSWVREGVARLEQILRIDPGTRPDQGFIDEINGAGLAQPAPVVDLTAGGDDAYERTASQASTTGREGSESSRSMPPAEEPVQTHQRNRGRSLRVNGLPVYRMVDREMVDQADDRPVYLVDYFTTAVTLSYLAALREEFEIPNDVELIVPGPNDFPSRPPPGCITLSTEFFRAGLRLPFHPFLRRMLTRLNVSPMQLNANTYRILISCYILWAKNFVTELPFSAFQNLYRMKSAPAYSGSYYFQGYQGTFM</sequence>
<dbReference type="EMBL" id="BTGU01001247">
    <property type="protein sequence ID" value="GMN19420.1"/>
    <property type="molecule type" value="Genomic_DNA"/>
</dbReference>
<dbReference type="InterPro" id="IPR007321">
    <property type="entry name" value="Transposase_28"/>
</dbReference>
<evidence type="ECO:0000313" key="4">
    <source>
        <dbReference type="EMBL" id="GMN19431.1"/>
    </source>
</evidence>
<dbReference type="EMBL" id="BTGU01001250">
    <property type="protein sequence ID" value="GMN19460.1"/>
    <property type="molecule type" value="Genomic_DNA"/>
</dbReference>
<accession>A0AA87YV54</accession>
<feature type="domain" description="Transposase (putative) gypsy type" evidence="2">
    <location>
        <begin position="217"/>
        <end position="281"/>
    </location>
</feature>
<feature type="region of interest" description="Disordered" evidence="1">
    <location>
        <begin position="1"/>
        <end position="56"/>
    </location>
</feature>
<evidence type="ECO:0000313" key="3">
    <source>
        <dbReference type="EMBL" id="GMN19420.1"/>
    </source>
</evidence>
<dbReference type="AlphaFoldDB" id="A0AA87YV54"/>
<feature type="region of interest" description="Disordered" evidence="1">
    <location>
        <begin position="106"/>
        <end position="141"/>
    </location>
</feature>
<dbReference type="EMBL" id="BTGU01001249">
    <property type="protein sequence ID" value="GMN19452.1"/>
    <property type="molecule type" value="Genomic_DNA"/>
</dbReference>
<feature type="compositionally biased region" description="Low complexity" evidence="1">
    <location>
        <begin position="1"/>
        <end position="20"/>
    </location>
</feature>